<dbReference type="SUPFAM" id="SSF63380">
    <property type="entry name" value="Riboflavin synthase domain-like"/>
    <property type="match status" value="1"/>
</dbReference>
<keyword evidence="3" id="KW-1185">Reference proteome</keyword>
<dbReference type="InterPro" id="IPR017927">
    <property type="entry name" value="FAD-bd_FR_type"/>
</dbReference>
<dbReference type="Pfam" id="PF08021">
    <property type="entry name" value="FAD_binding_9"/>
    <property type="match status" value="1"/>
</dbReference>
<protein>
    <submittedName>
        <fullName evidence="2">Siderophore-interacting protein</fullName>
    </submittedName>
</protein>
<organism evidence="2 3">
    <name type="scientific">Nostocoides australiense Ben110</name>
    <dbReference type="NCBI Taxonomy" id="1193182"/>
    <lineage>
        <taxon>Bacteria</taxon>
        <taxon>Bacillati</taxon>
        <taxon>Actinomycetota</taxon>
        <taxon>Actinomycetes</taxon>
        <taxon>Micrococcales</taxon>
        <taxon>Intrasporangiaceae</taxon>
        <taxon>Nostocoides</taxon>
    </lineage>
</organism>
<dbReference type="Proteomes" id="UP000035763">
    <property type="component" value="Unassembled WGS sequence"/>
</dbReference>
<feature type="domain" description="FAD-binding FR-type" evidence="1">
    <location>
        <begin position="16"/>
        <end position="160"/>
    </location>
</feature>
<dbReference type="STRING" id="1193182.BN11_50040"/>
<dbReference type="InterPro" id="IPR007037">
    <property type="entry name" value="SIP_rossman_dom"/>
</dbReference>
<reference evidence="2 3" key="1">
    <citation type="journal article" date="2013" name="ISME J.">
        <title>A metabolic model for members of the genus Tetrasphaera involved in enhanced biological phosphorus removal.</title>
        <authorList>
            <person name="Kristiansen R."/>
            <person name="Nguyen H.T.T."/>
            <person name="Saunders A.M."/>
            <person name="Nielsen J.L."/>
            <person name="Wimmer R."/>
            <person name="Le V.Q."/>
            <person name="McIlroy S.J."/>
            <person name="Petrovski S."/>
            <person name="Seviour R.J."/>
            <person name="Calteau A."/>
            <person name="Nielsen K.L."/>
            <person name="Nielsen P.H."/>
        </authorList>
    </citation>
    <scope>NUCLEOTIDE SEQUENCE [LARGE SCALE GENOMIC DNA]</scope>
    <source>
        <strain evidence="2 3">Ben110</strain>
    </source>
</reference>
<name>W6K4H4_9MICO</name>
<dbReference type="InterPro" id="IPR017938">
    <property type="entry name" value="Riboflavin_synthase-like_b-brl"/>
</dbReference>
<sequence>MTRRSAADHRRKPEHSRAIRLTVRSRAAVTPHMSRVTLGGNGLHAWEHMGFDQWFRLFLAPAGASLQHVPDSLTEASYARFMLAPASRRPLIRNYTVRAFRPSGPDGPELDVDLVAHGCADEGTAGPASIWARECAVGDEVAIINEGTMFAAPEGATVRLAADESGLPAAAGILRDLPRGTAGLAVIEVPTEEDRQPLDAPERVVVHWVVRQTPASRPGAAALARLRSLPPPTAPSYAWAAGESDLATGARRHWVSQGIDKGDISFCGYWKAGAAH</sequence>
<evidence type="ECO:0000259" key="1">
    <source>
        <dbReference type="PROSITE" id="PS51384"/>
    </source>
</evidence>
<dbReference type="AlphaFoldDB" id="W6K4H4"/>
<proteinExistence type="predicted"/>
<dbReference type="InterPro" id="IPR039261">
    <property type="entry name" value="FNR_nucleotide-bd"/>
</dbReference>
<dbReference type="InterPro" id="IPR039374">
    <property type="entry name" value="SIP_fam"/>
</dbReference>
<dbReference type="CDD" id="cd06193">
    <property type="entry name" value="siderophore_interacting"/>
    <property type="match status" value="1"/>
</dbReference>
<dbReference type="PROSITE" id="PS51384">
    <property type="entry name" value="FAD_FR"/>
    <property type="match status" value="1"/>
</dbReference>
<dbReference type="GO" id="GO:0016491">
    <property type="term" value="F:oxidoreductase activity"/>
    <property type="evidence" value="ECO:0007669"/>
    <property type="project" value="InterPro"/>
</dbReference>
<dbReference type="Gene3D" id="3.40.50.80">
    <property type="entry name" value="Nucleotide-binding domain of ferredoxin-NADP reductase (FNR) module"/>
    <property type="match status" value="1"/>
</dbReference>
<dbReference type="InterPro" id="IPR013113">
    <property type="entry name" value="SIP_FAD-bd"/>
</dbReference>
<comment type="caution">
    <text evidence="2">The sequence shown here is derived from an EMBL/GenBank/DDBJ whole genome shotgun (WGS) entry which is preliminary data.</text>
</comment>
<accession>W6K4H4</accession>
<dbReference type="PANTHER" id="PTHR30157:SF0">
    <property type="entry name" value="NADPH-DEPENDENT FERRIC-CHELATE REDUCTASE"/>
    <property type="match status" value="1"/>
</dbReference>
<dbReference type="RefSeq" id="WP_048693209.1">
    <property type="nucleotide sequence ID" value="NZ_HG764815.1"/>
</dbReference>
<dbReference type="PANTHER" id="PTHR30157">
    <property type="entry name" value="FERRIC REDUCTASE, NADPH-DEPENDENT"/>
    <property type="match status" value="1"/>
</dbReference>
<dbReference type="Pfam" id="PF04954">
    <property type="entry name" value="SIP"/>
    <property type="match status" value="1"/>
</dbReference>
<gene>
    <name evidence="2" type="ORF">BN11_50040</name>
</gene>
<dbReference type="EMBL" id="CAJA01000445">
    <property type="protein sequence ID" value="CCH75019.1"/>
    <property type="molecule type" value="Genomic_DNA"/>
</dbReference>
<dbReference type="Gene3D" id="2.40.30.10">
    <property type="entry name" value="Translation factors"/>
    <property type="match status" value="1"/>
</dbReference>
<dbReference type="OrthoDB" id="3291337at2"/>
<evidence type="ECO:0000313" key="2">
    <source>
        <dbReference type="EMBL" id="CCH75019.1"/>
    </source>
</evidence>
<evidence type="ECO:0000313" key="3">
    <source>
        <dbReference type="Proteomes" id="UP000035763"/>
    </source>
</evidence>